<proteinExistence type="predicted"/>
<dbReference type="Gramene" id="mRNA:HanXRQr2_Chr10g0444851">
    <property type="protein sequence ID" value="CDS:HanXRQr2_Chr10g0444851.1"/>
    <property type="gene ID" value="HanXRQr2_Chr10g0444851"/>
</dbReference>
<accession>A0A9K3HYT8</accession>
<gene>
    <name evidence="1" type="ORF">HanXRQr2_Chr10g0444851</name>
</gene>
<comment type="caution">
    <text evidence="1">The sequence shown here is derived from an EMBL/GenBank/DDBJ whole genome shotgun (WGS) entry which is preliminary data.</text>
</comment>
<sequence>MAARTRSQTADSFPTFHNQNLLKEPSKEVCSFDNADIVALRAFGAFPAGAIFRPFDREVRSDFCSDEWVCFFAYPFSIGLRYPFPAFISCFFELTGLSFSQTMPMVWRVLVTLEQIKASHMLNLCIEDLPMAYRLRSHGSSRFLLFSISKDPLILKATKNEDKWRRKFFFVKRDSIDKGVDLPKRWLTSGRI</sequence>
<reference evidence="1" key="2">
    <citation type="submission" date="2020-06" db="EMBL/GenBank/DDBJ databases">
        <title>Helianthus annuus Genome sequencing and assembly Release 2.</title>
        <authorList>
            <person name="Gouzy J."/>
            <person name="Langlade N."/>
            <person name="Munos S."/>
        </authorList>
    </citation>
    <scope>NUCLEOTIDE SEQUENCE</scope>
    <source>
        <tissue evidence="1">Leaves</tissue>
    </source>
</reference>
<organism evidence="1 2">
    <name type="scientific">Helianthus annuus</name>
    <name type="common">Common sunflower</name>
    <dbReference type="NCBI Taxonomy" id="4232"/>
    <lineage>
        <taxon>Eukaryota</taxon>
        <taxon>Viridiplantae</taxon>
        <taxon>Streptophyta</taxon>
        <taxon>Embryophyta</taxon>
        <taxon>Tracheophyta</taxon>
        <taxon>Spermatophyta</taxon>
        <taxon>Magnoliopsida</taxon>
        <taxon>eudicotyledons</taxon>
        <taxon>Gunneridae</taxon>
        <taxon>Pentapetalae</taxon>
        <taxon>asterids</taxon>
        <taxon>campanulids</taxon>
        <taxon>Asterales</taxon>
        <taxon>Asteraceae</taxon>
        <taxon>Asteroideae</taxon>
        <taxon>Heliantheae alliance</taxon>
        <taxon>Heliantheae</taxon>
        <taxon>Helianthus</taxon>
    </lineage>
</organism>
<dbReference type="AlphaFoldDB" id="A0A9K3HYT8"/>
<protein>
    <submittedName>
        <fullName evidence="1">Uncharacterized protein</fullName>
    </submittedName>
</protein>
<reference evidence="1" key="1">
    <citation type="journal article" date="2017" name="Nature">
        <title>The sunflower genome provides insights into oil metabolism, flowering and Asterid evolution.</title>
        <authorList>
            <person name="Badouin H."/>
            <person name="Gouzy J."/>
            <person name="Grassa C.J."/>
            <person name="Murat F."/>
            <person name="Staton S.E."/>
            <person name="Cottret L."/>
            <person name="Lelandais-Briere C."/>
            <person name="Owens G.L."/>
            <person name="Carrere S."/>
            <person name="Mayjonade B."/>
            <person name="Legrand L."/>
            <person name="Gill N."/>
            <person name="Kane N.C."/>
            <person name="Bowers J.E."/>
            <person name="Hubner S."/>
            <person name="Bellec A."/>
            <person name="Berard A."/>
            <person name="Berges H."/>
            <person name="Blanchet N."/>
            <person name="Boniface M.C."/>
            <person name="Brunel D."/>
            <person name="Catrice O."/>
            <person name="Chaidir N."/>
            <person name="Claudel C."/>
            <person name="Donnadieu C."/>
            <person name="Faraut T."/>
            <person name="Fievet G."/>
            <person name="Helmstetter N."/>
            <person name="King M."/>
            <person name="Knapp S.J."/>
            <person name="Lai Z."/>
            <person name="Le Paslier M.C."/>
            <person name="Lippi Y."/>
            <person name="Lorenzon L."/>
            <person name="Mandel J.R."/>
            <person name="Marage G."/>
            <person name="Marchand G."/>
            <person name="Marquand E."/>
            <person name="Bret-Mestries E."/>
            <person name="Morien E."/>
            <person name="Nambeesan S."/>
            <person name="Nguyen T."/>
            <person name="Pegot-Espagnet P."/>
            <person name="Pouilly N."/>
            <person name="Raftis F."/>
            <person name="Sallet E."/>
            <person name="Schiex T."/>
            <person name="Thomas J."/>
            <person name="Vandecasteele C."/>
            <person name="Vares D."/>
            <person name="Vear F."/>
            <person name="Vautrin S."/>
            <person name="Crespi M."/>
            <person name="Mangin B."/>
            <person name="Burke J.M."/>
            <person name="Salse J."/>
            <person name="Munos S."/>
            <person name="Vincourt P."/>
            <person name="Rieseberg L.H."/>
            <person name="Langlade N.B."/>
        </authorList>
    </citation>
    <scope>NUCLEOTIDE SEQUENCE</scope>
    <source>
        <tissue evidence="1">Leaves</tissue>
    </source>
</reference>
<dbReference type="Proteomes" id="UP000215914">
    <property type="component" value="Unassembled WGS sequence"/>
</dbReference>
<keyword evidence="2" id="KW-1185">Reference proteome</keyword>
<dbReference type="EMBL" id="MNCJ02000325">
    <property type="protein sequence ID" value="KAF5786764.1"/>
    <property type="molecule type" value="Genomic_DNA"/>
</dbReference>
<name>A0A9K3HYT8_HELAN</name>
<evidence type="ECO:0000313" key="1">
    <source>
        <dbReference type="EMBL" id="KAF5786764.1"/>
    </source>
</evidence>
<evidence type="ECO:0000313" key="2">
    <source>
        <dbReference type="Proteomes" id="UP000215914"/>
    </source>
</evidence>